<proteinExistence type="inferred from homology"/>
<evidence type="ECO:0000256" key="3">
    <source>
        <dbReference type="RuleBase" id="RU362118"/>
    </source>
</evidence>
<dbReference type="Pfam" id="PF01053">
    <property type="entry name" value="Cys_Met_Meta_PP"/>
    <property type="match status" value="1"/>
</dbReference>
<sequence length="129" mass="14052">MDVMSSNARSVASALQADHRISKVHFLGFERNAEMRACPGNMIAFYLDGQKEDAVRFLENLLLIKLVGSFGDCCTIIDLPYTMFAETGADLKCGIADNLLRLSVGLEDAQDIIWDLLSALSIAMPAPSP</sequence>
<evidence type="ECO:0000313" key="4">
    <source>
        <dbReference type="EMBL" id="CAJ1390961.1"/>
    </source>
</evidence>
<keyword evidence="2 3" id="KW-0663">Pyridoxal phosphate</keyword>
<dbReference type="GO" id="GO:0005737">
    <property type="term" value="C:cytoplasm"/>
    <property type="evidence" value="ECO:0007669"/>
    <property type="project" value="TreeGrafter"/>
</dbReference>
<dbReference type="SUPFAM" id="SSF53383">
    <property type="entry name" value="PLP-dependent transferases"/>
    <property type="match status" value="1"/>
</dbReference>
<reference evidence="4" key="1">
    <citation type="submission" date="2023-08" db="EMBL/GenBank/DDBJ databases">
        <authorList>
            <person name="Chen Y."/>
            <person name="Shah S."/>
            <person name="Dougan E. K."/>
            <person name="Thang M."/>
            <person name="Chan C."/>
        </authorList>
    </citation>
    <scope>NUCLEOTIDE SEQUENCE</scope>
</reference>
<keyword evidence="5" id="KW-1185">Reference proteome</keyword>
<protein>
    <recommendedName>
        <fullName evidence="6">Cystathionine gamma-lyase</fullName>
    </recommendedName>
</protein>
<comment type="similarity">
    <text evidence="3">Belongs to the trans-sulfuration enzymes family.</text>
</comment>
<evidence type="ECO:0000256" key="2">
    <source>
        <dbReference type="ARBA" id="ARBA00022898"/>
    </source>
</evidence>
<dbReference type="GO" id="GO:0019346">
    <property type="term" value="P:transsulfuration"/>
    <property type="evidence" value="ECO:0007669"/>
    <property type="project" value="InterPro"/>
</dbReference>
<evidence type="ECO:0008006" key="6">
    <source>
        <dbReference type="Google" id="ProtNLM"/>
    </source>
</evidence>
<dbReference type="Gene3D" id="3.90.1150.10">
    <property type="entry name" value="Aspartate Aminotransferase, domain 1"/>
    <property type="match status" value="1"/>
</dbReference>
<gene>
    <name evidence="4" type="ORF">EVOR1521_LOCUS16241</name>
</gene>
<evidence type="ECO:0000256" key="1">
    <source>
        <dbReference type="ARBA" id="ARBA00001933"/>
    </source>
</evidence>
<evidence type="ECO:0000313" key="5">
    <source>
        <dbReference type="Proteomes" id="UP001178507"/>
    </source>
</evidence>
<accession>A0AA36IP78</accession>
<dbReference type="PANTHER" id="PTHR11808:SF86">
    <property type="entry name" value="METHIONINE GAMMA-LYASE"/>
    <property type="match status" value="1"/>
</dbReference>
<dbReference type="AlphaFoldDB" id="A0AA36IP78"/>
<dbReference type="GO" id="GO:0016846">
    <property type="term" value="F:carbon-sulfur lyase activity"/>
    <property type="evidence" value="ECO:0007669"/>
    <property type="project" value="TreeGrafter"/>
</dbReference>
<organism evidence="4 5">
    <name type="scientific">Effrenium voratum</name>
    <dbReference type="NCBI Taxonomy" id="2562239"/>
    <lineage>
        <taxon>Eukaryota</taxon>
        <taxon>Sar</taxon>
        <taxon>Alveolata</taxon>
        <taxon>Dinophyceae</taxon>
        <taxon>Suessiales</taxon>
        <taxon>Symbiodiniaceae</taxon>
        <taxon>Effrenium</taxon>
    </lineage>
</organism>
<dbReference type="Proteomes" id="UP001178507">
    <property type="component" value="Unassembled WGS sequence"/>
</dbReference>
<dbReference type="PANTHER" id="PTHR11808">
    <property type="entry name" value="TRANS-SULFURATION ENZYME FAMILY MEMBER"/>
    <property type="match status" value="1"/>
</dbReference>
<dbReference type="EMBL" id="CAUJNA010002187">
    <property type="protein sequence ID" value="CAJ1390961.1"/>
    <property type="molecule type" value="Genomic_DNA"/>
</dbReference>
<dbReference type="GO" id="GO:0030170">
    <property type="term" value="F:pyridoxal phosphate binding"/>
    <property type="evidence" value="ECO:0007669"/>
    <property type="project" value="InterPro"/>
</dbReference>
<comment type="cofactor">
    <cofactor evidence="1 3">
        <name>pyridoxal 5'-phosphate</name>
        <dbReference type="ChEBI" id="CHEBI:597326"/>
    </cofactor>
</comment>
<dbReference type="InterPro" id="IPR015422">
    <property type="entry name" value="PyrdxlP-dep_Trfase_small"/>
</dbReference>
<dbReference type="InterPro" id="IPR000277">
    <property type="entry name" value="Cys/Met-Metab_PyrdxlP-dep_enz"/>
</dbReference>
<dbReference type="InterPro" id="IPR015424">
    <property type="entry name" value="PyrdxlP-dep_Trfase"/>
</dbReference>
<name>A0AA36IP78_9DINO</name>
<comment type="caution">
    <text evidence="4">The sequence shown here is derived from an EMBL/GenBank/DDBJ whole genome shotgun (WGS) entry which is preliminary data.</text>
</comment>